<dbReference type="Pfam" id="PF02205">
    <property type="entry name" value="WH2"/>
    <property type="match status" value="1"/>
</dbReference>
<dbReference type="InterPro" id="IPR003124">
    <property type="entry name" value="WH2_dom"/>
</dbReference>
<feature type="compositionally biased region" description="Pro residues" evidence="1">
    <location>
        <begin position="461"/>
        <end position="478"/>
    </location>
</feature>
<name>A0A8K0C6N6_IGNLU</name>
<feature type="compositionally biased region" description="Polar residues" evidence="1">
    <location>
        <begin position="382"/>
        <end position="391"/>
    </location>
</feature>
<evidence type="ECO:0000256" key="1">
    <source>
        <dbReference type="SAM" id="MobiDB-lite"/>
    </source>
</evidence>
<feature type="domain" description="WH2" evidence="2">
    <location>
        <begin position="72"/>
        <end position="89"/>
    </location>
</feature>
<dbReference type="PROSITE" id="PS51082">
    <property type="entry name" value="WH2"/>
    <property type="match status" value="1"/>
</dbReference>
<dbReference type="CDD" id="cd22064">
    <property type="entry name" value="WH2_WAS_WASL"/>
    <property type="match status" value="1"/>
</dbReference>
<feature type="region of interest" description="Disordered" evidence="1">
    <location>
        <begin position="148"/>
        <end position="221"/>
    </location>
</feature>
<dbReference type="EMBL" id="VTPC01090989">
    <property type="protein sequence ID" value="KAF2880294.1"/>
    <property type="molecule type" value="Genomic_DNA"/>
</dbReference>
<gene>
    <name evidence="3" type="ORF">ILUMI_25890</name>
</gene>
<comment type="caution">
    <text evidence="3">The sequence shown here is derived from an EMBL/GenBank/DDBJ whole genome shotgun (WGS) entry which is preliminary data.</text>
</comment>
<protein>
    <recommendedName>
        <fullName evidence="2">WH2 domain-containing protein</fullName>
    </recommendedName>
</protein>
<feature type="compositionally biased region" description="Polar residues" evidence="1">
    <location>
        <begin position="181"/>
        <end position="195"/>
    </location>
</feature>
<feature type="compositionally biased region" description="Basic and acidic residues" evidence="1">
    <location>
        <begin position="495"/>
        <end position="505"/>
    </location>
</feature>
<dbReference type="AlphaFoldDB" id="A0A8K0C6N6"/>
<organism evidence="3 4">
    <name type="scientific">Ignelater luminosus</name>
    <name type="common">Cucubano</name>
    <name type="synonym">Pyrophorus luminosus</name>
    <dbReference type="NCBI Taxonomy" id="2038154"/>
    <lineage>
        <taxon>Eukaryota</taxon>
        <taxon>Metazoa</taxon>
        <taxon>Ecdysozoa</taxon>
        <taxon>Arthropoda</taxon>
        <taxon>Hexapoda</taxon>
        <taxon>Insecta</taxon>
        <taxon>Pterygota</taxon>
        <taxon>Neoptera</taxon>
        <taxon>Endopterygota</taxon>
        <taxon>Coleoptera</taxon>
        <taxon>Polyphaga</taxon>
        <taxon>Elateriformia</taxon>
        <taxon>Elateroidea</taxon>
        <taxon>Elateridae</taxon>
        <taxon>Agrypninae</taxon>
        <taxon>Pyrophorini</taxon>
        <taxon>Ignelater</taxon>
    </lineage>
</organism>
<evidence type="ECO:0000313" key="3">
    <source>
        <dbReference type="EMBL" id="KAF2880294.1"/>
    </source>
</evidence>
<keyword evidence="4" id="KW-1185">Reference proteome</keyword>
<feature type="compositionally biased region" description="Low complexity" evidence="1">
    <location>
        <begin position="156"/>
        <end position="173"/>
    </location>
</feature>
<feature type="compositionally biased region" description="Pro residues" evidence="1">
    <location>
        <begin position="40"/>
        <end position="62"/>
    </location>
</feature>
<feature type="compositionally biased region" description="Pro residues" evidence="1">
    <location>
        <begin position="402"/>
        <end position="419"/>
    </location>
</feature>
<feature type="compositionally biased region" description="Low complexity" evidence="1">
    <location>
        <begin position="346"/>
        <end position="355"/>
    </location>
</feature>
<dbReference type="GO" id="GO:0003779">
    <property type="term" value="F:actin binding"/>
    <property type="evidence" value="ECO:0007669"/>
    <property type="project" value="InterPro"/>
</dbReference>
<feature type="region of interest" description="Disordered" evidence="1">
    <location>
        <begin position="295"/>
        <end position="367"/>
    </location>
</feature>
<feature type="compositionally biased region" description="Pro residues" evidence="1">
    <location>
        <begin position="427"/>
        <end position="450"/>
    </location>
</feature>
<evidence type="ECO:0000259" key="2">
    <source>
        <dbReference type="PROSITE" id="PS51082"/>
    </source>
</evidence>
<dbReference type="SMART" id="SM00246">
    <property type="entry name" value="WH2"/>
    <property type="match status" value="1"/>
</dbReference>
<accession>A0A8K0C6N6</accession>
<evidence type="ECO:0000313" key="4">
    <source>
        <dbReference type="Proteomes" id="UP000801492"/>
    </source>
</evidence>
<dbReference type="Proteomes" id="UP000801492">
    <property type="component" value="Unassembled WGS sequence"/>
</dbReference>
<feature type="region of interest" description="Disordered" evidence="1">
    <location>
        <begin position="382"/>
        <end position="540"/>
    </location>
</feature>
<proteinExistence type="predicted"/>
<dbReference type="OrthoDB" id="5877983at2759"/>
<feature type="compositionally biased region" description="Polar residues" evidence="1">
    <location>
        <begin position="101"/>
        <end position="123"/>
    </location>
</feature>
<reference evidence="3" key="1">
    <citation type="submission" date="2019-08" db="EMBL/GenBank/DDBJ databases">
        <title>The genome of the North American firefly Photinus pyralis.</title>
        <authorList>
            <consortium name="Photinus pyralis genome working group"/>
            <person name="Fallon T.R."/>
            <person name="Sander Lower S.E."/>
            <person name="Weng J.-K."/>
        </authorList>
    </citation>
    <scope>NUCLEOTIDE SEQUENCE</scope>
    <source>
        <strain evidence="3">TRF0915ILg1</strain>
        <tissue evidence="3">Whole body</tissue>
    </source>
</reference>
<feature type="compositionally biased region" description="Polar residues" evidence="1">
    <location>
        <begin position="295"/>
        <end position="307"/>
    </location>
</feature>
<sequence>MITTVVWTCALPENLVPFPPSLVFDSLPSTDKDLRKRKMPGPPPPPPAAPPPMCPPPPPAFTPSPSKSAGDNRGALLQSIRQGTRLKKTVTNDRSAPVVGNNKTPVANNNSNTPVGGSLSNTNSSLVPNGLGLGGLFAGGMPKLRPTLSGKQLGVSKTNDNNTSYSSSNTSNSRPPGVLSLTPQKNFSNIHSDVQSALKKQMASDSNRSRGPPPPAPVRNTISQSIENLQNTEKQPYHSRNGSSNGLHVNTSALHKSYVSPQQTPTSPHPSLTTLQANSSTLHRKANSSANLTVFESTEITPSNNSLPARPSNRKPHLAPKPPTLNGKPAAPPKKLIVNGRPSGISRAQSMRSPRSPSPQSPDDASYHAKFGTVRNISSVLDKSLGQNLGQRTRPALNGRPTAPPPSAPPQQTPPPPPSKIIVKPPNHAPPPPPNVIPQPPNHAPPPPPHRTNLQPQVPTRAPPAVPVSSNAPPPPPRHSSMRDVAGRRTSPLDLETRFKNEFHSVNHFPPPGPYRGLPKFYSGKTVGNKQQAPLPPNHIQLNNRLWDSSSC</sequence>
<feature type="region of interest" description="Disordered" evidence="1">
    <location>
        <begin position="21"/>
        <end position="123"/>
    </location>
</feature>